<evidence type="ECO:0000256" key="5">
    <source>
        <dbReference type="ARBA" id="ARBA00022989"/>
    </source>
</evidence>
<evidence type="ECO:0000256" key="6">
    <source>
        <dbReference type="ARBA" id="ARBA00023136"/>
    </source>
</evidence>
<dbReference type="SUPFAM" id="SSF103473">
    <property type="entry name" value="MFS general substrate transporter"/>
    <property type="match status" value="1"/>
</dbReference>
<dbReference type="Pfam" id="PF07690">
    <property type="entry name" value="MFS_1"/>
    <property type="match status" value="1"/>
</dbReference>
<evidence type="ECO:0000256" key="1">
    <source>
        <dbReference type="ARBA" id="ARBA00004127"/>
    </source>
</evidence>
<reference evidence="9" key="1">
    <citation type="submission" date="2020-05" db="EMBL/GenBank/DDBJ databases">
        <authorList>
            <person name="Chiriac C."/>
            <person name="Salcher M."/>
            <person name="Ghai R."/>
            <person name="Kavagutti S V."/>
        </authorList>
    </citation>
    <scope>NUCLEOTIDE SEQUENCE</scope>
</reference>
<dbReference type="AlphaFoldDB" id="A0A6J7D147"/>
<feature type="transmembrane region" description="Helical" evidence="7">
    <location>
        <begin position="151"/>
        <end position="173"/>
    </location>
</feature>
<dbReference type="GO" id="GO:0012505">
    <property type="term" value="C:endomembrane system"/>
    <property type="evidence" value="ECO:0007669"/>
    <property type="project" value="UniProtKB-SubCell"/>
</dbReference>
<keyword evidence="6 7" id="KW-0472">Membrane</keyword>
<feature type="transmembrane region" description="Helical" evidence="7">
    <location>
        <begin position="179"/>
        <end position="197"/>
    </location>
</feature>
<dbReference type="EMBL" id="CAFBLP010000004">
    <property type="protein sequence ID" value="CAB4860883.1"/>
    <property type="molecule type" value="Genomic_DNA"/>
</dbReference>
<evidence type="ECO:0000313" key="9">
    <source>
        <dbReference type="EMBL" id="CAB4860883.1"/>
    </source>
</evidence>
<feature type="transmembrane region" description="Helical" evidence="7">
    <location>
        <begin position="287"/>
        <end position="304"/>
    </location>
</feature>
<evidence type="ECO:0000259" key="8">
    <source>
        <dbReference type="PROSITE" id="PS50850"/>
    </source>
</evidence>
<sequence>MLAEKRREWAVARLGPSLQRMRWDRLTLGIGLGYTLLAWSLSYGTVLPQLRDDLHLSASLASLHGSMFGFCLLIMALFGSRILARMPNRLSLGCSVTGMVSGGVLFGFGHSPVLTLTGAGIAGAGAALMVIVVPAVVFAHQPQAPTHAMSTLNAFPMISSTLLPLAVSAAAAATISWRVAYVAPLLLIGTAIAVIAGRSPVPGTAVPEPARLREVASVAHIRRRWLVLVFGVMVEIGTVTWASSIMHDLGHASKGSAASLTIGFFVGMFAGRLALSRLLERIDEQLLLILSFVGSLGFLAPFLIGPGLAVRIIGLTGLGISLSPVYPLSVTRIFELHDDTNALGRVAALASGAGVTFGPLLLGVLSDMAGLAWATVVLPVFAIGGLITLGRPQSA</sequence>
<comment type="similarity">
    <text evidence="2">Belongs to the major facilitator superfamily.</text>
</comment>
<proteinExistence type="inferred from homology"/>
<protein>
    <submittedName>
        <fullName evidence="9">Unannotated protein</fullName>
    </submittedName>
</protein>
<gene>
    <name evidence="9" type="ORF">UFOPK3376_00253</name>
</gene>
<dbReference type="GO" id="GO:0016020">
    <property type="term" value="C:membrane"/>
    <property type="evidence" value="ECO:0007669"/>
    <property type="project" value="TreeGrafter"/>
</dbReference>
<feature type="transmembrane region" description="Helical" evidence="7">
    <location>
        <begin position="90"/>
        <end position="108"/>
    </location>
</feature>
<feature type="transmembrane region" description="Helical" evidence="7">
    <location>
        <begin position="310"/>
        <end position="330"/>
    </location>
</feature>
<dbReference type="PANTHER" id="PTHR23514:SF3">
    <property type="entry name" value="BYPASS OF STOP CODON PROTEIN 6"/>
    <property type="match status" value="1"/>
</dbReference>
<feature type="transmembrane region" description="Helical" evidence="7">
    <location>
        <begin position="257"/>
        <end position="275"/>
    </location>
</feature>
<evidence type="ECO:0000256" key="4">
    <source>
        <dbReference type="ARBA" id="ARBA00022692"/>
    </source>
</evidence>
<feature type="transmembrane region" description="Helical" evidence="7">
    <location>
        <begin position="26"/>
        <end position="46"/>
    </location>
</feature>
<dbReference type="InterPro" id="IPR036259">
    <property type="entry name" value="MFS_trans_sf"/>
</dbReference>
<dbReference type="PANTHER" id="PTHR23514">
    <property type="entry name" value="BYPASS OF STOP CODON PROTEIN 6"/>
    <property type="match status" value="1"/>
</dbReference>
<name>A0A6J7D147_9ZZZZ</name>
<feature type="transmembrane region" description="Helical" evidence="7">
    <location>
        <begin position="225"/>
        <end position="245"/>
    </location>
</feature>
<feature type="transmembrane region" description="Helical" evidence="7">
    <location>
        <begin position="371"/>
        <end position="389"/>
    </location>
</feature>
<feature type="transmembrane region" description="Helical" evidence="7">
    <location>
        <begin position="58"/>
        <end position="78"/>
    </location>
</feature>
<comment type="subcellular location">
    <subcellularLocation>
        <location evidence="1">Endomembrane system</location>
        <topology evidence="1">Multi-pass membrane protein</topology>
    </subcellularLocation>
</comment>
<dbReference type="InterPro" id="IPR020846">
    <property type="entry name" value="MFS_dom"/>
</dbReference>
<evidence type="ECO:0000256" key="7">
    <source>
        <dbReference type="SAM" id="Phobius"/>
    </source>
</evidence>
<dbReference type="PROSITE" id="PS50850">
    <property type="entry name" value="MFS"/>
    <property type="match status" value="1"/>
</dbReference>
<dbReference type="InterPro" id="IPR011701">
    <property type="entry name" value="MFS"/>
</dbReference>
<organism evidence="9">
    <name type="scientific">freshwater metagenome</name>
    <dbReference type="NCBI Taxonomy" id="449393"/>
    <lineage>
        <taxon>unclassified sequences</taxon>
        <taxon>metagenomes</taxon>
        <taxon>ecological metagenomes</taxon>
    </lineage>
</organism>
<keyword evidence="4 7" id="KW-0812">Transmembrane</keyword>
<feature type="transmembrane region" description="Helical" evidence="7">
    <location>
        <begin position="342"/>
        <end position="365"/>
    </location>
</feature>
<feature type="domain" description="Major facilitator superfamily (MFS) profile" evidence="8">
    <location>
        <begin position="1"/>
        <end position="395"/>
    </location>
</feature>
<feature type="transmembrane region" description="Helical" evidence="7">
    <location>
        <begin position="114"/>
        <end position="139"/>
    </location>
</feature>
<dbReference type="GO" id="GO:0022857">
    <property type="term" value="F:transmembrane transporter activity"/>
    <property type="evidence" value="ECO:0007669"/>
    <property type="project" value="InterPro"/>
</dbReference>
<keyword evidence="5 7" id="KW-1133">Transmembrane helix</keyword>
<evidence type="ECO:0000256" key="3">
    <source>
        <dbReference type="ARBA" id="ARBA00022448"/>
    </source>
</evidence>
<dbReference type="Gene3D" id="1.20.1250.20">
    <property type="entry name" value="MFS general substrate transporter like domains"/>
    <property type="match status" value="2"/>
</dbReference>
<dbReference type="InterPro" id="IPR051788">
    <property type="entry name" value="MFS_Transporter"/>
</dbReference>
<evidence type="ECO:0000256" key="2">
    <source>
        <dbReference type="ARBA" id="ARBA00008335"/>
    </source>
</evidence>
<accession>A0A6J7D147</accession>
<keyword evidence="3" id="KW-0813">Transport</keyword>